<evidence type="ECO:0000313" key="2">
    <source>
        <dbReference type="EMBL" id="MCH4551228.1"/>
    </source>
</evidence>
<dbReference type="Proteomes" id="UP001156141">
    <property type="component" value="Unassembled WGS sequence"/>
</dbReference>
<feature type="transmembrane region" description="Helical" evidence="1">
    <location>
        <begin position="333"/>
        <end position="352"/>
    </location>
</feature>
<dbReference type="EMBL" id="JAKVQD010000001">
    <property type="protein sequence ID" value="MCH4551228.1"/>
    <property type="molecule type" value="Genomic_DNA"/>
</dbReference>
<feature type="transmembrane region" description="Helical" evidence="1">
    <location>
        <begin position="358"/>
        <end position="375"/>
    </location>
</feature>
<dbReference type="RefSeq" id="WP_240571503.1">
    <property type="nucleotide sequence ID" value="NZ_CP136709.1"/>
</dbReference>
<keyword evidence="3" id="KW-1185">Reference proteome</keyword>
<feature type="transmembrane region" description="Helical" evidence="1">
    <location>
        <begin position="99"/>
        <end position="117"/>
    </location>
</feature>
<proteinExistence type="predicted"/>
<gene>
    <name evidence="2" type="ORF">MKW35_01215</name>
</gene>
<keyword evidence="1" id="KW-0472">Membrane</keyword>
<keyword evidence="2" id="KW-0328">Glycosyltransferase</keyword>
<sequence>MKAYIMEGYDIKKLVEFLLNSKWSIYLIIFITTLIVFPNIGRESLELDEIFSATVTLKTSGIKEMFTNYLSLEGSPPLYHLLLFYWGKNFGGSEVVLRFMSYGVVILGITCSYILLCKYFGRRIALIFSALSAFTPGVMFYAQQVRMYALLYSLSCVLSIAFSIYILNIKRGLHFNKKFYFLCFSVVILTCYTHHFGSILVFSLLTFLIVYLLTVKRRKEAAHILLGSIIIGFFAILWPIYQFLYVDMGNHVKEFSWERNNMWTIMLNFSTYLALNKFGFLFLLSLLFPFVVKYQVLFASISKYFILLVPVILIIAVAYLLGLKLFVLSERYFIVIIPLILLFLTFVLYEQYYDKRNYIINYLLGLLIITSYKSYSYKKQNWKAASKFISDHFSPSTCIVPLQSAKDGGFSKLMYASYYLGDEYDYVSDGPVLEKNCGLVYFDGHTNLESIKLTLQAYGINKPYEIIDFNKVYVVIKK</sequence>
<protein>
    <submittedName>
        <fullName evidence="2">Glycosyltransferase family 39 protein</fullName>
        <ecNumber evidence="2">2.4.-.-</ecNumber>
    </submittedName>
</protein>
<accession>A0ABS9RE57</accession>
<feature type="transmembrane region" description="Helical" evidence="1">
    <location>
        <begin position="148"/>
        <end position="167"/>
    </location>
</feature>
<feature type="transmembrane region" description="Helical" evidence="1">
    <location>
        <begin position="224"/>
        <end position="244"/>
    </location>
</feature>
<dbReference type="GO" id="GO:0016757">
    <property type="term" value="F:glycosyltransferase activity"/>
    <property type="evidence" value="ECO:0007669"/>
    <property type="project" value="UniProtKB-KW"/>
</dbReference>
<name>A0ABS9RE57_9FLAO</name>
<organism evidence="2 3">
    <name type="scientific">Aestuariibaculum lutulentum</name>
    <dbReference type="NCBI Taxonomy" id="2920935"/>
    <lineage>
        <taxon>Bacteria</taxon>
        <taxon>Pseudomonadati</taxon>
        <taxon>Bacteroidota</taxon>
        <taxon>Flavobacteriia</taxon>
        <taxon>Flavobacteriales</taxon>
        <taxon>Flavobacteriaceae</taxon>
    </lineage>
</organism>
<reference evidence="2" key="1">
    <citation type="submission" date="2022-02" db="EMBL/GenBank/DDBJ databases">
        <title>Aestuariibaculum sp., a marine bacterium isolated from sediment in Guangxi.</title>
        <authorList>
            <person name="Ying J."/>
        </authorList>
    </citation>
    <scope>NUCLEOTIDE SEQUENCE</scope>
    <source>
        <strain evidence="2">L182</strain>
    </source>
</reference>
<dbReference type="EC" id="2.4.-.-" evidence="2"/>
<feature type="transmembrane region" description="Helical" evidence="1">
    <location>
        <begin position="124"/>
        <end position="142"/>
    </location>
</feature>
<evidence type="ECO:0000313" key="3">
    <source>
        <dbReference type="Proteomes" id="UP001156141"/>
    </source>
</evidence>
<keyword evidence="2" id="KW-0808">Transferase</keyword>
<keyword evidence="1" id="KW-1133">Transmembrane helix</keyword>
<feature type="transmembrane region" description="Helical" evidence="1">
    <location>
        <begin position="23"/>
        <end position="41"/>
    </location>
</feature>
<evidence type="ECO:0000256" key="1">
    <source>
        <dbReference type="SAM" id="Phobius"/>
    </source>
</evidence>
<feature type="transmembrane region" description="Helical" evidence="1">
    <location>
        <begin position="304"/>
        <end position="321"/>
    </location>
</feature>
<keyword evidence="1" id="KW-0812">Transmembrane</keyword>
<feature type="transmembrane region" description="Helical" evidence="1">
    <location>
        <begin position="265"/>
        <end position="292"/>
    </location>
</feature>
<comment type="caution">
    <text evidence="2">The sequence shown here is derived from an EMBL/GenBank/DDBJ whole genome shotgun (WGS) entry which is preliminary data.</text>
</comment>
<feature type="transmembrane region" description="Helical" evidence="1">
    <location>
        <begin position="179"/>
        <end position="212"/>
    </location>
</feature>